<feature type="region of interest" description="Disordered" evidence="2">
    <location>
        <begin position="260"/>
        <end position="289"/>
    </location>
</feature>
<dbReference type="GO" id="GO:0098632">
    <property type="term" value="F:cell-cell adhesion mediator activity"/>
    <property type="evidence" value="ECO:0007669"/>
    <property type="project" value="TreeGrafter"/>
</dbReference>
<dbReference type="PANTHER" id="PTHR10075">
    <property type="entry name" value="BASIGIN RELATED"/>
    <property type="match status" value="1"/>
</dbReference>
<gene>
    <name evidence="5" type="ORF">L9F63_022217</name>
</gene>
<dbReference type="GO" id="GO:0005886">
    <property type="term" value="C:plasma membrane"/>
    <property type="evidence" value="ECO:0007669"/>
    <property type="project" value="TreeGrafter"/>
</dbReference>
<protein>
    <recommendedName>
        <fullName evidence="4">Ig-like domain-containing protein</fullName>
    </recommendedName>
</protein>
<reference evidence="5" key="2">
    <citation type="submission" date="2023-05" db="EMBL/GenBank/DDBJ databases">
        <authorList>
            <person name="Fouks B."/>
        </authorList>
    </citation>
    <scope>NUCLEOTIDE SEQUENCE</scope>
    <source>
        <strain evidence="5">Stay&amp;Tobe</strain>
        <tissue evidence="5">Testes</tissue>
    </source>
</reference>
<feature type="transmembrane region" description="Helical" evidence="3">
    <location>
        <begin position="205"/>
        <end position="226"/>
    </location>
</feature>
<sequence>MISVLIFPTFVKTPGNMTVKTKNTARLECAARGQPTPEIAWQKDGGNDFPAARERRMHVMPTDDVFFIVNVKTADMGTYSCTAQNQAGVIVANASLTVEEPPSFVKPMENKEIMSGESIVLECMASGSPKPKLTWRKDGKELLITERHFFTADDQLLVIVNTDLSDAGTYECQISNLLGTEQGFSQLSVIPVSGSSMNESDMTGIIIITVVCCAVGTSIVWVVIIYQTRKRMGIVEVQSEKCPYPNTLLTTSAVTDNRDSAPHLYLDTNSEHSSGSKDSGTGDSAGKRSSDNLLLGNVLNLAGSGSSHSMEGANHVLLGEMSSTLDAITTPPVLRSNFHPRRTNHDRCHVSACGGCSKRWSDPHGMEQTAGTHRTQANSYYSLPKNLHPASQMEEGKMMTEDEADEELVPCIPATSAQ</sequence>
<organism evidence="5 6">
    <name type="scientific">Diploptera punctata</name>
    <name type="common">Pacific beetle cockroach</name>
    <dbReference type="NCBI Taxonomy" id="6984"/>
    <lineage>
        <taxon>Eukaryota</taxon>
        <taxon>Metazoa</taxon>
        <taxon>Ecdysozoa</taxon>
        <taxon>Arthropoda</taxon>
        <taxon>Hexapoda</taxon>
        <taxon>Insecta</taxon>
        <taxon>Pterygota</taxon>
        <taxon>Neoptera</taxon>
        <taxon>Polyneoptera</taxon>
        <taxon>Dictyoptera</taxon>
        <taxon>Blattodea</taxon>
        <taxon>Blaberoidea</taxon>
        <taxon>Blaberidae</taxon>
        <taxon>Diplopterinae</taxon>
        <taxon>Diploptera</taxon>
    </lineage>
</organism>
<evidence type="ECO:0000259" key="4">
    <source>
        <dbReference type="PROSITE" id="PS50835"/>
    </source>
</evidence>
<evidence type="ECO:0000256" key="1">
    <source>
        <dbReference type="ARBA" id="ARBA00023319"/>
    </source>
</evidence>
<evidence type="ECO:0000313" key="6">
    <source>
        <dbReference type="Proteomes" id="UP001233999"/>
    </source>
</evidence>
<dbReference type="InterPro" id="IPR013783">
    <property type="entry name" value="Ig-like_fold"/>
</dbReference>
<dbReference type="EMBL" id="JASPKZ010007598">
    <property type="protein sequence ID" value="KAJ9583437.1"/>
    <property type="molecule type" value="Genomic_DNA"/>
</dbReference>
<dbReference type="SMART" id="SM00409">
    <property type="entry name" value="IG"/>
    <property type="match status" value="2"/>
</dbReference>
<evidence type="ECO:0000256" key="2">
    <source>
        <dbReference type="SAM" id="MobiDB-lite"/>
    </source>
</evidence>
<dbReference type="Gene3D" id="2.60.40.10">
    <property type="entry name" value="Immunoglobulins"/>
    <property type="match status" value="2"/>
</dbReference>
<dbReference type="FunFam" id="2.60.40.10:FF:000150">
    <property type="entry name" value="Leucine rich repeats and immunoglobulin like domains 3"/>
    <property type="match status" value="1"/>
</dbReference>
<keyword evidence="1" id="KW-0393">Immunoglobulin domain</keyword>
<dbReference type="GO" id="GO:0030424">
    <property type="term" value="C:axon"/>
    <property type="evidence" value="ECO:0007669"/>
    <property type="project" value="TreeGrafter"/>
</dbReference>
<proteinExistence type="predicted"/>
<dbReference type="PANTHER" id="PTHR10075:SF108">
    <property type="entry name" value="NEUROPLASTIN"/>
    <property type="match status" value="1"/>
</dbReference>
<dbReference type="SMART" id="SM00408">
    <property type="entry name" value="IGc2"/>
    <property type="match status" value="2"/>
</dbReference>
<dbReference type="InterPro" id="IPR007110">
    <property type="entry name" value="Ig-like_dom"/>
</dbReference>
<evidence type="ECO:0000256" key="3">
    <source>
        <dbReference type="SAM" id="Phobius"/>
    </source>
</evidence>
<comment type="caution">
    <text evidence="5">The sequence shown here is derived from an EMBL/GenBank/DDBJ whole genome shotgun (WGS) entry which is preliminary data.</text>
</comment>
<dbReference type="InterPro" id="IPR013098">
    <property type="entry name" value="Ig_I-set"/>
</dbReference>
<name>A0AAD8EB92_DIPPU</name>
<dbReference type="Pfam" id="PF07679">
    <property type="entry name" value="I-set"/>
    <property type="match status" value="2"/>
</dbReference>
<dbReference type="InterPro" id="IPR036179">
    <property type="entry name" value="Ig-like_dom_sf"/>
</dbReference>
<dbReference type="SUPFAM" id="SSF48726">
    <property type="entry name" value="Immunoglobulin"/>
    <property type="match status" value="2"/>
</dbReference>
<keyword evidence="3" id="KW-0472">Membrane</keyword>
<dbReference type="GO" id="GO:0007411">
    <property type="term" value="P:axon guidance"/>
    <property type="evidence" value="ECO:0007669"/>
    <property type="project" value="TreeGrafter"/>
</dbReference>
<keyword evidence="3" id="KW-0812">Transmembrane</keyword>
<dbReference type="AlphaFoldDB" id="A0AAD8EB92"/>
<keyword evidence="6" id="KW-1185">Reference proteome</keyword>
<dbReference type="GO" id="GO:0007156">
    <property type="term" value="P:homophilic cell adhesion via plasma membrane adhesion molecules"/>
    <property type="evidence" value="ECO:0007669"/>
    <property type="project" value="TreeGrafter"/>
</dbReference>
<reference evidence="5" key="1">
    <citation type="journal article" date="2023" name="IScience">
        <title>Live-bearing cockroach genome reveals convergent evolutionary mechanisms linked to viviparity in insects and beyond.</title>
        <authorList>
            <person name="Fouks B."/>
            <person name="Harrison M.C."/>
            <person name="Mikhailova A.A."/>
            <person name="Marchal E."/>
            <person name="English S."/>
            <person name="Carruthers M."/>
            <person name="Jennings E.C."/>
            <person name="Chiamaka E.L."/>
            <person name="Frigard R.A."/>
            <person name="Pippel M."/>
            <person name="Attardo G.M."/>
            <person name="Benoit J.B."/>
            <person name="Bornberg-Bauer E."/>
            <person name="Tobe S.S."/>
        </authorList>
    </citation>
    <scope>NUCLEOTIDE SEQUENCE</scope>
    <source>
        <strain evidence="5">Stay&amp;Tobe</strain>
    </source>
</reference>
<dbReference type="FunFam" id="2.60.40.10:FF:000161">
    <property type="entry name" value="Leucine rich repeats and immunoglobulin like domains 2"/>
    <property type="match status" value="1"/>
</dbReference>
<dbReference type="InterPro" id="IPR003598">
    <property type="entry name" value="Ig_sub2"/>
</dbReference>
<feature type="domain" description="Ig-like" evidence="4">
    <location>
        <begin position="102"/>
        <end position="190"/>
    </location>
</feature>
<dbReference type="InterPro" id="IPR003599">
    <property type="entry name" value="Ig_sub"/>
</dbReference>
<feature type="domain" description="Ig-like" evidence="4">
    <location>
        <begin position="8"/>
        <end position="97"/>
    </location>
</feature>
<evidence type="ECO:0000313" key="5">
    <source>
        <dbReference type="EMBL" id="KAJ9583437.1"/>
    </source>
</evidence>
<accession>A0AAD8EB92</accession>
<dbReference type="GO" id="GO:0070593">
    <property type="term" value="P:dendrite self-avoidance"/>
    <property type="evidence" value="ECO:0007669"/>
    <property type="project" value="TreeGrafter"/>
</dbReference>
<dbReference type="PROSITE" id="PS50835">
    <property type="entry name" value="IG_LIKE"/>
    <property type="match status" value="2"/>
</dbReference>
<dbReference type="Proteomes" id="UP001233999">
    <property type="component" value="Unassembled WGS sequence"/>
</dbReference>
<keyword evidence="3" id="KW-1133">Transmembrane helix</keyword>